<dbReference type="Gene3D" id="1.25.40.10">
    <property type="entry name" value="Tetratricopeptide repeat domain"/>
    <property type="match status" value="2"/>
</dbReference>
<protein>
    <submittedName>
        <fullName evidence="3">Tetratricopeptide repeat protein</fullName>
    </submittedName>
</protein>
<comment type="caution">
    <text evidence="3">The sequence shown here is derived from an EMBL/GenBank/DDBJ whole genome shotgun (WGS) entry which is preliminary data.</text>
</comment>
<dbReference type="SUPFAM" id="SSF48452">
    <property type="entry name" value="TPR-like"/>
    <property type="match status" value="2"/>
</dbReference>
<evidence type="ECO:0000256" key="2">
    <source>
        <dbReference type="SAM" id="SignalP"/>
    </source>
</evidence>
<dbReference type="EMBL" id="JABFBC010000001">
    <property type="protein sequence ID" value="NNU79628.1"/>
    <property type="molecule type" value="Genomic_DNA"/>
</dbReference>
<keyword evidence="2" id="KW-0732">Signal</keyword>
<dbReference type="AlphaFoldDB" id="A0A849KVZ1"/>
<proteinExistence type="predicted"/>
<reference evidence="3 4" key="1">
    <citation type="submission" date="2020-05" db="EMBL/GenBank/DDBJ databases">
        <title>Gimesia benthica sp. nov., a novel planctomycete isolated from a deep-sea water sample of the Northwest Indian Ocean.</title>
        <authorList>
            <person name="Wang J."/>
            <person name="Ruan C."/>
            <person name="Song L."/>
            <person name="Zhu Y."/>
            <person name="Li A."/>
            <person name="Zheng X."/>
            <person name="Wang L."/>
            <person name="Lu Z."/>
            <person name="Huang Y."/>
            <person name="Du W."/>
            <person name="Zhou Y."/>
            <person name="Huang L."/>
            <person name="Dai X."/>
        </authorList>
    </citation>
    <scope>NUCLEOTIDE SEQUENCE [LARGE SCALE GENOMIC DNA]</scope>
    <source>
        <strain evidence="3 4">YYQ-30</strain>
    </source>
</reference>
<dbReference type="Proteomes" id="UP000572377">
    <property type="component" value="Unassembled WGS sequence"/>
</dbReference>
<evidence type="ECO:0000313" key="3">
    <source>
        <dbReference type="EMBL" id="NNU79628.1"/>
    </source>
</evidence>
<accession>A0A849KVZ1</accession>
<gene>
    <name evidence="3" type="ORF">HMH01_04160</name>
</gene>
<sequence length="566" mass="61454">MAAAAVALMLGSTSPAALGQGIAGPYLAANQADSRDDFDAAAIYYDRTLEALPENPVLLNNALIANIAAGRMDRALELAGPLQEVEPDSQLAALVQLAEALAAEDYSTSLAITRDERFGLNPLFGSLVQGWALVGQGDFNGGAEVFRSMAGNETMEAYGQMAEALALAFAGDFASAATILDGDERGPLHLDRLSIVTHVVALAQSDRRGDALALVNDLIAGGMDDAQIEGLRDRLESGEDLPYDQIGSAADGAAGVFGIMAGALGREQAVRQALVYSRLALRIRPDFDEMRALTGDLLSGAGEYDLAVDAYSRIQPASPWFVTAEIGRAEALARAERTDEATEVLSALARGNPGNQMVQTALGDMLRVNEQFARAADAYTAAIDLIEVENPAQWRLFYVRGIAYERTDRWPEAEADFRRALELNPEQPQVLNYLGYSLVELRRNLEEAEAMIRRAVEQRPQDGYITDSLGWVLYRLGRYEEAVAPMERAVELLPVDPIINDHLGDVLWMVDRKREAEFQWRRALSFEPEPEDAERIRRKLDRGLDAVLAEEEASLGGGMAPTAQGN</sequence>
<dbReference type="SMART" id="SM00028">
    <property type="entry name" value="TPR"/>
    <property type="match status" value="6"/>
</dbReference>
<name>A0A849KVZ1_9RHOB</name>
<organism evidence="3 4">
    <name type="scientific">Halovulum dunhuangense</name>
    <dbReference type="NCBI Taxonomy" id="1505036"/>
    <lineage>
        <taxon>Bacteria</taxon>
        <taxon>Pseudomonadati</taxon>
        <taxon>Pseudomonadota</taxon>
        <taxon>Alphaproteobacteria</taxon>
        <taxon>Rhodobacterales</taxon>
        <taxon>Paracoccaceae</taxon>
        <taxon>Halovulum</taxon>
    </lineage>
</organism>
<feature type="chain" id="PRO_5032762262" evidence="2">
    <location>
        <begin position="20"/>
        <end position="566"/>
    </location>
</feature>
<feature type="repeat" description="TPR" evidence="1">
    <location>
        <begin position="394"/>
        <end position="427"/>
    </location>
</feature>
<feature type="repeat" description="TPR" evidence="1">
    <location>
        <begin position="463"/>
        <end position="496"/>
    </location>
</feature>
<dbReference type="Pfam" id="PF13374">
    <property type="entry name" value="TPR_10"/>
    <property type="match status" value="1"/>
</dbReference>
<dbReference type="InterPro" id="IPR011990">
    <property type="entry name" value="TPR-like_helical_dom_sf"/>
</dbReference>
<dbReference type="PANTHER" id="PTHR12558">
    <property type="entry name" value="CELL DIVISION CYCLE 16,23,27"/>
    <property type="match status" value="1"/>
</dbReference>
<dbReference type="Pfam" id="PF13432">
    <property type="entry name" value="TPR_16"/>
    <property type="match status" value="2"/>
</dbReference>
<dbReference type="PROSITE" id="PS50005">
    <property type="entry name" value="TPR"/>
    <property type="match status" value="2"/>
</dbReference>
<keyword evidence="1" id="KW-0802">TPR repeat</keyword>
<feature type="signal peptide" evidence="2">
    <location>
        <begin position="1"/>
        <end position="19"/>
    </location>
</feature>
<evidence type="ECO:0000256" key="1">
    <source>
        <dbReference type="PROSITE-ProRule" id="PRU00339"/>
    </source>
</evidence>
<dbReference type="RefSeq" id="WP_171322774.1">
    <property type="nucleotide sequence ID" value="NZ_JABFBC010000001.1"/>
</dbReference>
<evidence type="ECO:0000313" key="4">
    <source>
        <dbReference type="Proteomes" id="UP000572377"/>
    </source>
</evidence>
<dbReference type="InterPro" id="IPR019734">
    <property type="entry name" value="TPR_rpt"/>
</dbReference>
<keyword evidence="4" id="KW-1185">Reference proteome</keyword>
<dbReference type="PANTHER" id="PTHR12558:SF13">
    <property type="entry name" value="CELL DIVISION CYCLE PROTEIN 27 HOMOLOG"/>
    <property type="match status" value="1"/>
</dbReference>